<name>A0ABU5MYS8_9BACT</name>
<accession>A0ABU5MYS8</accession>
<keyword evidence="1" id="KW-0175">Coiled coil</keyword>
<evidence type="ECO:0000256" key="1">
    <source>
        <dbReference type="SAM" id="Coils"/>
    </source>
</evidence>
<proteinExistence type="predicted"/>
<evidence type="ECO:0000313" key="4">
    <source>
        <dbReference type="Proteomes" id="UP001290861"/>
    </source>
</evidence>
<evidence type="ECO:0000313" key="3">
    <source>
        <dbReference type="EMBL" id="MDZ8119344.1"/>
    </source>
</evidence>
<feature type="signal peptide" evidence="2">
    <location>
        <begin position="1"/>
        <end position="22"/>
    </location>
</feature>
<dbReference type="PROSITE" id="PS51257">
    <property type="entry name" value="PROKAR_LIPOPROTEIN"/>
    <property type="match status" value="1"/>
</dbReference>
<reference evidence="3 4" key="1">
    <citation type="journal article" date="2024" name="Appl. Environ. Microbiol.">
        <title>Pontiella agarivorans sp. nov., a novel marine anaerobic bacterium capable of degrading macroalgal polysaccharides and fixing nitrogen.</title>
        <authorList>
            <person name="Liu N."/>
            <person name="Kivenson V."/>
            <person name="Peng X."/>
            <person name="Cui Z."/>
            <person name="Lankiewicz T.S."/>
            <person name="Gosselin K.M."/>
            <person name="English C.J."/>
            <person name="Blair E.M."/>
            <person name="O'Malley M.A."/>
            <person name="Valentine D.L."/>
        </authorList>
    </citation>
    <scope>NUCLEOTIDE SEQUENCE [LARGE SCALE GENOMIC DNA]</scope>
    <source>
        <strain evidence="3 4">NLcol2</strain>
    </source>
</reference>
<evidence type="ECO:0008006" key="5">
    <source>
        <dbReference type="Google" id="ProtNLM"/>
    </source>
</evidence>
<dbReference type="SUPFAM" id="SSF48452">
    <property type="entry name" value="TPR-like"/>
    <property type="match status" value="1"/>
</dbReference>
<feature type="coiled-coil region" evidence="1">
    <location>
        <begin position="140"/>
        <end position="177"/>
    </location>
</feature>
<protein>
    <recommendedName>
        <fullName evidence="5">Tetratricopeptide repeat-containing protein</fullName>
    </recommendedName>
</protein>
<dbReference type="RefSeq" id="WP_322609128.1">
    <property type="nucleotide sequence ID" value="NZ_JARVCO010000010.1"/>
</dbReference>
<feature type="chain" id="PRO_5047023444" description="Tetratricopeptide repeat-containing protein" evidence="2">
    <location>
        <begin position="23"/>
        <end position="465"/>
    </location>
</feature>
<evidence type="ECO:0000256" key="2">
    <source>
        <dbReference type="SAM" id="SignalP"/>
    </source>
</evidence>
<dbReference type="EMBL" id="JARVCO010000010">
    <property type="protein sequence ID" value="MDZ8119344.1"/>
    <property type="molecule type" value="Genomic_DNA"/>
</dbReference>
<dbReference type="Proteomes" id="UP001290861">
    <property type="component" value="Unassembled WGS sequence"/>
</dbReference>
<gene>
    <name evidence="3" type="ORF">P9H32_12000</name>
</gene>
<organism evidence="3 4">
    <name type="scientific">Pontiella agarivorans</name>
    <dbReference type="NCBI Taxonomy" id="3038953"/>
    <lineage>
        <taxon>Bacteria</taxon>
        <taxon>Pseudomonadati</taxon>
        <taxon>Kiritimatiellota</taxon>
        <taxon>Kiritimatiellia</taxon>
        <taxon>Kiritimatiellales</taxon>
        <taxon>Pontiellaceae</taxon>
        <taxon>Pontiella</taxon>
    </lineage>
</organism>
<dbReference type="InterPro" id="IPR011990">
    <property type="entry name" value="TPR-like_helical_dom_sf"/>
</dbReference>
<keyword evidence="2" id="KW-0732">Signal</keyword>
<sequence length="465" mass="52412">MPRPLPIILLGLTALLSGCAHLRTSKTHYAGTASMLAKGDYSSAISKIEAAKEKSYTHKDRVVYYLDTGMLYHWNGQYEKSNEQLEKAERAIEENFTKSISRSASSLILNDNARAYAGEDYEDIYLNAFKALNYLALGKNDSAFVEVRRINQKLTQLEDKYDNVAQKLNEAEEAHEEFAPGKNYFQESALGRYLSMLLYRNEDRWDDVRIDLEKISKGWKLQPDIYTFNEPDFSASTDQVYPPEARLNVIAFSGLGPEKKASSFYVFTEENLIVLAGTQEDYLGKQELNGLSAIPWPGVKAGYNFKFQLPKMLKHPSQVNRIDAEIESVGTSSLQRLESLENAAVETFGIRKPLIYMKTLTRAVVKGLATQTATEQATDNMDSGLAFFTRLATTALVNRTENADLRISRFFPADASIREIHLPEGLYNIRIKYYDLAGKLLFTDERNGVSIKAGKLNVLESAYLN</sequence>
<comment type="caution">
    <text evidence="3">The sequence shown here is derived from an EMBL/GenBank/DDBJ whole genome shotgun (WGS) entry which is preliminary data.</text>
</comment>
<keyword evidence="4" id="KW-1185">Reference proteome</keyword>